<evidence type="ECO:0008006" key="5">
    <source>
        <dbReference type="Google" id="ProtNLM"/>
    </source>
</evidence>
<dbReference type="OrthoDB" id="498517at2759"/>
<dbReference type="RefSeq" id="XP_001417428.1">
    <property type="nucleotide sequence ID" value="XM_001417391.1"/>
</dbReference>
<feature type="transmembrane region" description="Helical" evidence="2">
    <location>
        <begin position="242"/>
        <end position="260"/>
    </location>
</feature>
<dbReference type="PANTHER" id="PTHR34289">
    <property type="entry name" value="PROTEIN, PUTATIVE (DUF819)-RELATED"/>
    <property type="match status" value="1"/>
</dbReference>
<dbReference type="EMBL" id="CP000584">
    <property type="protein sequence ID" value="ABO95721.1"/>
    <property type="molecule type" value="Genomic_DNA"/>
</dbReference>
<accession>A4RVI9</accession>
<proteinExistence type="predicted"/>
<sequence>MSRDALASVARARAPAPARERRAKSRVRDGGASRTRRTRDAATRALIAPTDALGVWTAVLACGAFGLWAEKRPWGANAGGAPLVSTLAALALANAGIMPTDAPTYGMINGFLLPLAVPMLLFTADVRRVLRGSARLLPCFVVGALGTTLGTLGAFAAVPMTALGAEGWKMASALMARHIGGAVNFVAVANALEMTPNIMAAGLAADNLMNALYFMGLFALAKGVMPKTRDGGDGEGAGEPFSALRASYALAVAASVGYAAKLISAALNLRGMDIPIITLITVVLATAIPRRLGALAGSGEALATLVMQAFFVAVGASGSITHMLTTAPSLFVFSCLQVAIHLAFLLAVGKALRFDKANALLASNACVGGPTTAAAMASAKNWKSLVVPAMLVGVLGYTVATFLGIAFGKTVLARM</sequence>
<dbReference type="Gramene" id="ABO95721">
    <property type="protein sequence ID" value="ABO95721"/>
    <property type="gene ID" value="OSTLU_37056"/>
</dbReference>
<dbReference type="GeneID" id="5001373"/>
<evidence type="ECO:0000313" key="4">
    <source>
        <dbReference type="Proteomes" id="UP000001568"/>
    </source>
</evidence>
<keyword evidence="2" id="KW-0472">Membrane</keyword>
<feature type="transmembrane region" description="Helical" evidence="2">
    <location>
        <begin position="80"/>
        <end position="98"/>
    </location>
</feature>
<feature type="transmembrane region" description="Helical" evidence="2">
    <location>
        <begin position="385"/>
        <end position="407"/>
    </location>
</feature>
<evidence type="ECO:0000313" key="3">
    <source>
        <dbReference type="EMBL" id="ABO95721.1"/>
    </source>
</evidence>
<feature type="compositionally biased region" description="Low complexity" evidence="1">
    <location>
        <begin position="1"/>
        <end position="17"/>
    </location>
</feature>
<feature type="transmembrane region" description="Helical" evidence="2">
    <location>
        <begin position="330"/>
        <end position="348"/>
    </location>
</feature>
<feature type="transmembrane region" description="Helical" evidence="2">
    <location>
        <begin position="46"/>
        <end position="68"/>
    </location>
</feature>
<feature type="transmembrane region" description="Helical" evidence="2">
    <location>
        <begin position="198"/>
        <end position="221"/>
    </location>
</feature>
<evidence type="ECO:0000256" key="2">
    <source>
        <dbReference type="SAM" id="Phobius"/>
    </source>
</evidence>
<dbReference type="STRING" id="436017.A4RVI9"/>
<feature type="region of interest" description="Disordered" evidence="1">
    <location>
        <begin position="1"/>
        <end position="39"/>
    </location>
</feature>
<name>A4RVI9_OSTLU</name>
<keyword evidence="2" id="KW-0812">Transmembrane</keyword>
<dbReference type="InterPro" id="IPR008537">
    <property type="entry name" value="DUF819"/>
</dbReference>
<reference evidence="3 4" key="1">
    <citation type="journal article" date="2007" name="Proc. Natl. Acad. Sci. U.S.A.">
        <title>The tiny eukaryote Ostreococcus provides genomic insights into the paradox of plankton speciation.</title>
        <authorList>
            <person name="Palenik B."/>
            <person name="Grimwood J."/>
            <person name="Aerts A."/>
            <person name="Rouze P."/>
            <person name="Salamov A."/>
            <person name="Putnam N."/>
            <person name="Dupont C."/>
            <person name="Jorgensen R."/>
            <person name="Derelle E."/>
            <person name="Rombauts S."/>
            <person name="Zhou K."/>
            <person name="Otillar R."/>
            <person name="Merchant S.S."/>
            <person name="Podell S."/>
            <person name="Gaasterland T."/>
            <person name="Napoli C."/>
            <person name="Gendler K."/>
            <person name="Manuell A."/>
            <person name="Tai V."/>
            <person name="Vallon O."/>
            <person name="Piganeau G."/>
            <person name="Jancek S."/>
            <person name="Heijde M."/>
            <person name="Jabbari K."/>
            <person name="Bowler C."/>
            <person name="Lohr M."/>
            <person name="Robbens S."/>
            <person name="Werner G."/>
            <person name="Dubchak I."/>
            <person name="Pazour G.J."/>
            <person name="Ren Q."/>
            <person name="Paulsen I."/>
            <person name="Delwiche C."/>
            <person name="Schmutz J."/>
            <person name="Rokhsar D."/>
            <person name="Van de Peer Y."/>
            <person name="Moreau H."/>
            <person name="Grigoriev I.V."/>
        </authorList>
    </citation>
    <scope>NUCLEOTIDE SEQUENCE [LARGE SCALE GENOMIC DNA]</scope>
    <source>
        <strain evidence="3 4">CCE9901</strain>
    </source>
</reference>
<organism evidence="3 4">
    <name type="scientific">Ostreococcus lucimarinus (strain CCE9901)</name>
    <dbReference type="NCBI Taxonomy" id="436017"/>
    <lineage>
        <taxon>Eukaryota</taxon>
        <taxon>Viridiplantae</taxon>
        <taxon>Chlorophyta</taxon>
        <taxon>Mamiellophyceae</taxon>
        <taxon>Mamiellales</taxon>
        <taxon>Bathycoccaceae</taxon>
        <taxon>Ostreococcus</taxon>
    </lineage>
</organism>
<dbReference type="Pfam" id="PF05684">
    <property type="entry name" value="DUF819"/>
    <property type="match status" value="1"/>
</dbReference>
<keyword evidence="2" id="KW-1133">Transmembrane helix</keyword>
<keyword evidence="4" id="KW-1185">Reference proteome</keyword>
<feature type="transmembrane region" description="Helical" evidence="2">
    <location>
        <begin position="272"/>
        <end position="289"/>
    </location>
</feature>
<feature type="transmembrane region" description="Helical" evidence="2">
    <location>
        <begin position="104"/>
        <end position="124"/>
    </location>
</feature>
<dbReference type="eggNOG" id="ENOG502QQM4">
    <property type="taxonomic scope" value="Eukaryota"/>
</dbReference>
<dbReference type="AlphaFoldDB" id="A4RVI9"/>
<evidence type="ECO:0000256" key="1">
    <source>
        <dbReference type="SAM" id="MobiDB-lite"/>
    </source>
</evidence>
<dbReference type="Proteomes" id="UP000001568">
    <property type="component" value="Chromosome 4"/>
</dbReference>
<dbReference type="OMA" id="MFWLVPF"/>
<gene>
    <name evidence="3" type="ORF">OSTLU_37056</name>
</gene>
<feature type="transmembrane region" description="Helical" evidence="2">
    <location>
        <begin position="301"/>
        <end position="324"/>
    </location>
</feature>
<dbReference type="HOGENOM" id="CLU_034724_0_1_1"/>
<protein>
    <recommendedName>
        <fullName evidence="5">DUF819 family protein</fullName>
    </recommendedName>
</protein>
<feature type="transmembrane region" description="Helical" evidence="2">
    <location>
        <begin position="136"/>
        <end position="158"/>
    </location>
</feature>
<dbReference type="PANTHER" id="PTHR34289:SF3">
    <property type="entry name" value="PROTEIN, PUTATIVE (DUF819)-RELATED"/>
    <property type="match status" value="1"/>
</dbReference>
<dbReference type="KEGG" id="olu:OSTLU_37056"/>